<dbReference type="InterPro" id="IPR051122">
    <property type="entry name" value="SDR_DHRS6-like"/>
</dbReference>
<organism evidence="3 4">
    <name type="scientific">Piscirickettsia salmonis</name>
    <dbReference type="NCBI Taxonomy" id="1238"/>
    <lineage>
        <taxon>Bacteria</taxon>
        <taxon>Pseudomonadati</taxon>
        <taxon>Pseudomonadota</taxon>
        <taxon>Gammaproteobacteria</taxon>
        <taxon>Thiotrichales</taxon>
        <taxon>Piscirickettsiaceae</taxon>
        <taxon>Piscirickettsia</taxon>
    </lineage>
</organism>
<reference evidence="3 4" key="1">
    <citation type="submission" date="2019-04" db="EMBL/GenBank/DDBJ databases">
        <title>Complete genome sequencing of Piscirickettsia salmonis strain Psal-009.</title>
        <authorList>
            <person name="Schober I."/>
            <person name="Bunk B."/>
            <person name="Sproer C."/>
            <person name="Carril G.P."/>
            <person name="Riedel T."/>
            <person name="Flores-Herrera P.A."/>
            <person name="Nourdin-Galindo G."/>
            <person name="Marshall S.H."/>
            <person name="Overmann J."/>
        </authorList>
    </citation>
    <scope>NUCLEOTIDE SEQUENCE [LARGE SCALE GENOMIC DNA]</scope>
    <source>
        <strain evidence="3 4">Psal-009</strain>
    </source>
</reference>
<keyword evidence="2 3" id="KW-0560">Oxidoreductase</keyword>
<dbReference type="EC" id="1.1.1.163" evidence="3"/>
<accession>A0A9Q6LIC5</accession>
<dbReference type="RefSeq" id="WP_033923775.1">
    <property type="nucleotide sequence ID" value="NZ_CP013761.1"/>
</dbReference>
<dbReference type="InterPro" id="IPR020904">
    <property type="entry name" value="Sc_DH/Rdtase_CS"/>
</dbReference>
<name>A0A9Q6LIC5_PISSA</name>
<evidence type="ECO:0000313" key="4">
    <source>
        <dbReference type="Proteomes" id="UP000422232"/>
    </source>
</evidence>
<evidence type="ECO:0000256" key="2">
    <source>
        <dbReference type="ARBA" id="ARBA00023002"/>
    </source>
</evidence>
<dbReference type="GO" id="GO:0055041">
    <property type="term" value="F:cyclopentanol dehydrogenase activity"/>
    <property type="evidence" value="ECO:0007669"/>
    <property type="project" value="UniProtKB-EC"/>
</dbReference>
<dbReference type="PANTHER" id="PTHR43477:SF1">
    <property type="entry name" value="DIHYDROANTICAPSIN 7-DEHYDROGENASE"/>
    <property type="match status" value="1"/>
</dbReference>
<evidence type="ECO:0000313" key="3">
    <source>
        <dbReference type="EMBL" id="QGO04638.1"/>
    </source>
</evidence>
<comment type="similarity">
    <text evidence="1">Belongs to the short-chain dehydrogenases/reductases (SDR) family.</text>
</comment>
<dbReference type="EMBL" id="CP038908">
    <property type="protein sequence ID" value="QGO04638.1"/>
    <property type="molecule type" value="Genomic_DNA"/>
</dbReference>
<keyword evidence="4" id="KW-1185">Reference proteome</keyword>
<dbReference type="CDD" id="cd05233">
    <property type="entry name" value="SDR_c"/>
    <property type="match status" value="1"/>
</dbReference>
<dbReference type="InterPro" id="IPR036291">
    <property type="entry name" value="NAD(P)-bd_dom_sf"/>
</dbReference>
<dbReference type="PANTHER" id="PTHR43477">
    <property type="entry name" value="DIHYDROANTICAPSIN 7-DEHYDROGENASE"/>
    <property type="match status" value="1"/>
</dbReference>
<dbReference type="SUPFAM" id="SSF51735">
    <property type="entry name" value="NAD(P)-binding Rossmann-fold domains"/>
    <property type="match status" value="1"/>
</dbReference>
<protein>
    <submittedName>
        <fullName evidence="3">Cyclopentanol dehydrogenase</fullName>
        <ecNumber evidence="3">1.1.1.163</ecNumber>
    </submittedName>
</protein>
<dbReference type="PRINTS" id="PR00080">
    <property type="entry name" value="SDRFAMILY"/>
</dbReference>
<dbReference type="AlphaFoldDB" id="A0A9Q6LIC5"/>
<dbReference type="PRINTS" id="PR00081">
    <property type="entry name" value="GDHRDH"/>
</dbReference>
<dbReference type="GeneID" id="66742503"/>
<evidence type="ECO:0000256" key="1">
    <source>
        <dbReference type="ARBA" id="ARBA00006484"/>
    </source>
</evidence>
<dbReference type="InterPro" id="IPR002347">
    <property type="entry name" value="SDR_fam"/>
</dbReference>
<dbReference type="Pfam" id="PF13561">
    <property type="entry name" value="adh_short_C2"/>
    <property type="match status" value="1"/>
</dbReference>
<dbReference type="FunFam" id="3.40.50.720:FF:000084">
    <property type="entry name" value="Short-chain dehydrogenase reductase"/>
    <property type="match status" value="1"/>
</dbReference>
<dbReference type="Proteomes" id="UP000422232">
    <property type="component" value="Chromosome"/>
</dbReference>
<proteinExistence type="inferred from homology"/>
<dbReference type="Gene3D" id="3.40.50.720">
    <property type="entry name" value="NAD(P)-binding Rossmann-like Domain"/>
    <property type="match status" value="1"/>
</dbReference>
<sequence length="246" mass="26649">MSKYVAITGSSTGIGSSTVSKYLKEGYIVFGLDINKPEVTHNNFFHINCDISSVSSIKKARLEVDSFTKKVDHLVSNAGVHSFGSLKDLTEEKYEIIFNINVKGTLFFIQNFVTLIENNYGGSICLVGSDQSFVGKGSSVLYGATKGAIATITKSLAIDFASSNIRVNSVCPGTIETPLYHNAVKSNSHKLNMTNDDLYHILKTSQPIQRVGLPEEVSNVIYFLNSGEASFVTGSLYSVDGGYTAQ</sequence>
<gene>
    <name evidence="3" type="primary">cpnA_1</name>
    <name evidence="3" type="ORF">Psal009_00509</name>
</gene>
<dbReference type="PROSITE" id="PS00061">
    <property type="entry name" value="ADH_SHORT"/>
    <property type="match status" value="1"/>
</dbReference>